<evidence type="ECO:0000256" key="3">
    <source>
        <dbReference type="PIRSR" id="PIRSR000097-3"/>
    </source>
</evidence>
<accession>A0A0L0CBD0</accession>
<evidence type="ECO:0000313" key="5">
    <source>
        <dbReference type="EMBL" id="KNC29566.1"/>
    </source>
</evidence>
<dbReference type="CDD" id="cd19116">
    <property type="entry name" value="AKR_AKR2E1-5"/>
    <property type="match status" value="1"/>
</dbReference>
<dbReference type="InterPro" id="IPR036812">
    <property type="entry name" value="NAD(P)_OxRdtase_dom_sf"/>
</dbReference>
<dbReference type="OrthoDB" id="416253at2759"/>
<dbReference type="GO" id="GO:0016491">
    <property type="term" value="F:oxidoreductase activity"/>
    <property type="evidence" value="ECO:0007669"/>
    <property type="project" value="InterPro"/>
</dbReference>
<dbReference type="Pfam" id="PF00248">
    <property type="entry name" value="Aldo_ket_red"/>
    <property type="match status" value="1"/>
</dbReference>
<dbReference type="Proteomes" id="UP000037069">
    <property type="component" value="Unassembled WGS sequence"/>
</dbReference>
<dbReference type="PROSITE" id="PS00798">
    <property type="entry name" value="ALDOKETO_REDUCTASE_1"/>
    <property type="match status" value="1"/>
</dbReference>
<dbReference type="InterPro" id="IPR020471">
    <property type="entry name" value="AKR"/>
</dbReference>
<dbReference type="FunFam" id="3.20.20.100:FF:000023">
    <property type="entry name" value="aldose reductase"/>
    <property type="match status" value="1"/>
</dbReference>
<dbReference type="SUPFAM" id="SSF51430">
    <property type="entry name" value="NAD(P)-linked oxidoreductase"/>
    <property type="match status" value="1"/>
</dbReference>
<organism evidence="5 6">
    <name type="scientific">Lucilia cuprina</name>
    <name type="common">Green bottle fly</name>
    <name type="synonym">Australian sheep blowfly</name>
    <dbReference type="NCBI Taxonomy" id="7375"/>
    <lineage>
        <taxon>Eukaryota</taxon>
        <taxon>Metazoa</taxon>
        <taxon>Ecdysozoa</taxon>
        <taxon>Arthropoda</taxon>
        <taxon>Hexapoda</taxon>
        <taxon>Insecta</taxon>
        <taxon>Pterygota</taxon>
        <taxon>Neoptera</taxon>
        <taxon>Endopterygota</taxon>
        <taxon>Diptera</taxon>
        <taxon>Brachycera</taxon>
        <taxon>Muscomorpha</taxon>
        <taxon>Oestroidea</taxon>
        <taxon>Calliphoridae</taxon>
        <taxon>Luciliinae</taxon>
        <taxon>Lucilia</taxon>
    </lineage>
</organism>
<sequence length="311" mass="35410">MAKLAPCVKLSNGQEMPVVGLGTWRSYENDAERSVKDAIDVGYRHIDTAFVYENEHEVGRAIKAKIAEGVIKREDIFVVTKLGGIHHDPELVEHACRKSLSNLSLDYIDLYLMHFPVGQVYCGDENVHGGSQLSDTDYLDTWKAMEKLVDLGLVKGIGLSNFNAEQTDRVLQNCRIRPVVNQVECHPALNQKKLIEFSRERQIVITAYAPLARPKPEHKWPAFLYDQTAQDLAQRYGRTPAQICLRYLIQLGCIVIPKSVKKSRIAENFNCFDFELSAEDMKIMDGYNTGRRLIPFSGMSHHKYFPFNTEF</sequence>
<dbReference type="AlphaFoldDB" id="A0A0L0CBD0"/>
<reference evidence="5 6" key="1">
    <citation type="journal article" date="2015" name="Nat. Commun.">
        <title>Lucilia cuprina genome unlocks parasitic fly biology to underpin future interventions.</title>
        <authorList>
            <person name="Anstead C.A."/>
            <person name="Korhonen P.K."/>
            <person name="Young N.D."/>
            <person name="Hall R.S."/>
            <person name="Jex A.R."/>
            <person name="Murali S.C."/>
            <person name="Hughes D.S."/>
            <person name="Lee S.F."/>
            <person name="Perry T."/>
            <person name="Stroehlein A.J."/>
            <person name="Ansell B.R."/>
            <person name="Breugelmans B."/>
            <person name="Hofmann A."/>
            <person name="Qu J."/>
            <person name="Dugan S."/>
            <person name="Lee S.L."/>
            <person name="Chao H."/>
            <person name="Dinh H."/>
            <person name="Han Y."/>
            <person name="Doddapaneni H.V."/>
            <person name="Worley K.C."/>
            <person name="Muzny D.M."/>
            <person name="Ioannidis P."/>
            <person name="Waterhouse R.M."/>
            <person name="Zdobnov E.M."/>
            <person name="James P.J."/>
            <person name="Bagnall N.H."/>
            <person name="Kotze A.C."/>
            <person name="Gibbs R.A."/>
            <person name="Richards S."/>
            <person name="Batterham P."/>
            <person name="Gasser R.B."/>
        </authorList>
    </citation>
    <scope>NUCLEOTIDE SEQUENCE [LARGE SCALE GENOMIC DNA]</scope>
    <source>
        <strain evidence="5 6">LS</strain>
        <tissue evidence="5">Full body</tissue>
    </source>
</reference>
<dbReference type="PANTHER" id="PTHR11732">
    <property type="entry name" value="ALDO/KETO REDUCTASE"/>
    <property type="match status" value="1"/>
</dbReference>
<dbReference type="STRING" id="7375.A0A0L0CBD0"/>
<feature type="domain" description="NADP-dependent oxidoreductase" evidence="4">
    <location>
        <begin position="20"/>
        <end position="286"/>
    </location>
</feature>
<dbReference type="OMA" id="WPPFLYD"/>
<gene>
    <name evidence="5" type="ORF">FF38_11499</name>
</gene>
<dbReference type="InterPro" id="IPR018170">
    <property type="entry name" value="Aldo/ket_reductase_CS"/>
</dbReference>
<feature type="site" description="Lowers pKa of active site Tyr" evidence="3">
    <location>
        <position position="81"/>
    </location>
</feature>
<comment type="caution">
    <text evidence="5">The sequence shown here is derived from an EMBL/GenBank/DDBJ whole genome shotgun (WGS) entry which is preliminary data.</text>
</comment>
<keyword evidence="6" id="KW-1185">Reference proteome</keyword>
<feature type="binding site" evidence="2">
    <location>
        <position position="114"/>
    </location>
    <ligand>
        <name>substrate</name>
    </ligand>
</feature>
<dbReference type="Gene3D" id="3.20.20.100">
    <property type="entry name" value="NADP-dependent oxidoreductase domain"/>
    <property type="match status" value="1"/>
</dbReference>
<proteinExistence type="predicted"/>
<name>A0A0L0CBD0_LUCCU</name>
<protein>
    <recommendedName>
        <fullName evidence="4">NADP-dependent oxidoreductase domain-containing protein</fullName>
    </recommendedName>
</protein>
<dbReference type="InterPro" id="IPR044488">
    <property type="entry name" value="AKR2E"/>
</dbReference>
<dbReference type="PROSITE" id="PS00062">
    <property type="entry name" value="ALDOKETO_REDUCTASE_2"/>
    <property type="match status" value="1"/>
</dbReference>
<dbReference type="EMBL" id="JRES01000655">
    <property type="protein sequence ID" value="KNC29566.1"/>
    <property type="molecule type" value="Genomic_DNA"/>
</dbReference>
<feature type="active site" description="Proton donor" evidence="1">
    <location>
        <position position="52"/>
    </location>
</feature>
<dbReference type="PRINTS" id="PR00069">
    <property type="entry name" value="ALDKETRDTASE"/>
</dbReference>
<evidence type="ECO:0000256" key="1">
    <source>
        <dbReference type="PIRSR" id="PIRSR000097-1"/>
    </source>
</evidence>
<dbReference type="InterPro" id="IPR023210">
    <property type="entry name" value="NADP_OxRdtase_dom"/>
</dbReference>
<evidence type="ECO:0000256" key="2">
    <source>
        <dbReference type="PIRSR" id="PIRSR000097-2"/>
    </source>
</evidence>
<evidence type="ECO:0000313" key="6">
    <source>
        <dbReference type="Proteomes" id="UP000037069"/>
    </source>
</evidence>
<evidence type="ECO:0000259" key="4">
    <source>
        <dbReference type="Pfam" id="PF00248"/>
    </source>
</evidence>
<dbReference type="PIRSF" id="PIRSF000097">
    <property type="entry name" value="AKR"/>
    <property type="match status" value="1"/>
</dbReference>